<gene>
    <name evidence="1" type="ORF">BXY45_1092</name>
</gene>
<sequence>MDALHAQRSHADYLHAAGADWIFTAKGNQPILLARLKALNWADVPVGERIREVGHGRRETRTVYVMSIENILDRPATAWWSSSPRASARSQ</sequence>
<dbReference type="EMBL" id="QGDQ01000009">
    <property type="protein sequence ID" value="PWJ53923.1"/>
    <property type="molecule type" value="Genomic_DNA"/>
</dbReference>
<accession>A0A316A8G4</accession>
<organism evidence="1 2">
    <name type="scientific">Quadrisphaera granulorum</name>
    <dbReference type="NCBI Taxonomy" id="317664"/>
    <lineage>
        <taxon>Bacteria</taxon>
        <taxon>Bacillati</taxon>
        <taxon>Actinomycetota</taxon>
        <taxon>Actinomycetes</taxon>
        <taxon>Kineosporiales</taxon>
        <taxon>Kineosporiaceae</taxon>
        <taxon>Quadrisphaera</taxon>
    </lineage>
</organism>
<dbReference type="Proteomes" id="UP000245469">
    <property type="component" value="Unassembled WGS sequence"/>
</dbReference>
<name>A0A316A8G4_9ACTN</name>
<comment type="caution">
    <text evidence="1">The sequence shown here is derived from an EMBL/GenBank/DDBJ whole genome shotgun (WGS) entry which is preliminary data.</text>
</comment>
<reference evidence="1 2" key="1">
    <citation type="submission" date="2018-03" db="EMBL/GenBank/DDBJ databases">
        <title>Genomic Encyclopedia of Archaeal and Bacterial Type Strains, Phase II (KMG-II): from individual species to whole genera.</title>
        <authorList>
            <person name="Goeker M."/>
        </authorList>
    </citation>
    <scope>NUCLEOTIDE SEQUENCE [LARGE SCALE GENOMIC DNA]</scope>
    <source>
        <strain evidence="1 2">DSM 44889</strain>
    </source>
</reference>
<evidence type="ECO:0000313" key="1">
    <source>
        <dbReference type="EMBL" id="PWJ53923.1"/>
    </source>
</evidence>
<keyword evidence="2" id="KW-1185">Reference proteome</keyword>
<evidence type="ECO:0008006" key="3">
    <source>
        <dbReference type="Google" id="ProtNLM"/>
    </source>
</evidence>
<evidence type="ECO:0000313" key="2">
    <source>
        <dbReference type="Proteomes" id="UP000245469"/>
    </source>
</evidence>
<dbReference type="AlphaFoldDB" id="A0A316A8G4"/>
<protein>
    <recommendedName>
        <fullName evidence="3">DDE family transposase</fullName>
    </recommendedName>
</protein>
<proteinExistence type="predicted"/>